<dbReference type="EMBL" id="CP143787">
    <property type="protein sequence ID" value="WVN88651.1"/>
    <property type="molecule type" value="Genomic_DNA"/>
</dbReference>
<evidence type="ECO:0000256" key="2">
    <source>
        <dbReference type="SAM" id="SignalP"/>
    </source>
</evidence>
<sequence length="245" mass="26808">MAMVGMPMLVLASPLEVTTTFDNIPATTSSTFNSNTESSASSSIPSSSNAIPDTTQSEITPDKTSGPISDPKFGLLSYVQNKVIENEVSKRKDWNNAPNSWFAGGFTQAIISTGGSGVKDGYLRWDKDDSDDYLVEAGKLGLEYLTGIEAVKEDPVKDGKNWDDWMNKAYPNPATILTNDTPVKGLGLNPKTYYTVAFRAFENNTISLWHTSTGKSGSNLYVTVSPENLKASTRYLYHLKDWATY</sequence>
<name>A0AAJ8M2J6_9TREE</name>
<gene>
    <name evidence="3" type="ORF">L203_103862</name>
</gene>
<keyword evidence="2" id="KW-0732">Signal</keyword>
<reference evidence="3" key="1">
    <citation type="submission" date="2016-06" db="EMBL/GenBank/DDBJ databases">
        <authorList>
            <person name="Cuomo C."/>
            <person name="Litvintseva A."/>
            <person name="Heitman J."/>
            <person name="Chen Y."/>
            <person name="Sun S."/>
            <person name="Springer D."/>
            <person name="Dromer F."/>
            <person name="Young S."/>
            <person name="Zeng Q."/>
            <person name="Chapman S."/>
            <person name="Gujja S."/>
            <person name="Saif S."/>
            <person name="Birren B."/>
        </authorList>
    </citation>
    <scope>NUCLEOTIDE SEQUENCE</scope>
    <source>
        <strain evidence="3">CBS 7841</strain>
    </source>
</reference>
<feature type="signal peptide" evidence="2">
    <location>
        <begin position="1"/>
        <end position="20"/>
    </location>
</feature>
<dbReference type="Proteomes" id="UP000094043">
    <property type="component" value="Chromosome 4"/>
</dbReference>
<keyword evidence="4" id="KW-1185">Reference proteome</keyword>
<evidence type="ECO:0000313" key="3">
    <source>
        <dbReference type="EMBL" id="WVN88651.1"/>
    </source>
</evidence>
<organism evidence="3 4">
    <name type="scientific">Cryptococcus depauperatus CBS 7841</name>
    <dbReference type="NCBI Taxonomy" id="1295531"/>
    <lineage>
        <taxon>Eukaryota</taxon>
        <taxon>Fungi</taxon>
        <taxon>Dikarya</taxon>
        <taxon>Basidiomycota</taxon>
        <taxon>Agaricomycotina</taxon>
        <taxon>Tremellomycetes</taxon>
        <taxon>Tremellales</taxon>
        <taxon>Cryptococcaceae</taxon>
        <taxon>Cryptococcus</taxon>
    </lineage>
</organism>
<dbReference type="AlphaFoldDB" id="A0AAJ8M2J6"/>
<evidence type="ECO:0000256" key="1">
    <source>
        <dbReference type="SAM" id="MobiDB-lite"/>
    </source>
</evidence>
<feature type="compositionally biased region" description="Polar residues" evidence="1">
    <location>
        <begin position="53"/>
        <end position="67"/>
    </location>
</feature>
<reference evidence="3" key="3">
    <citation type="submission" date="2024-01" db="EMBL/GenBank/DDBJ databases">
        <authorList>
            <person name="Coelho M.A."/>
            <person name="David-Palma M."/>
            <person name="Shea T."/>
            <person name="Sun S."/>
            <person name="Cuomo C.A."/>
            <person name="Heitman J."/>
        </authorList>
    </citation>
    <scope>NUCLEOTIDE SEQUENCE</scope>
    <source>
        <strain evidence="3">CBS 7841</strain>
    </source>
</reference>
<dbReference type="RefSeq" id="XP_066069351.1">
    <property type="nucleotide sequence ID" value="XM_066213254.1"/>
</dbReference>
<accession>A0AAJ8M2J6</accession>
<reference evidence="3" key="2">
    <citation type="journal article" date="2022" name="Elife">
        <title>Obligate sexual reproduction of a homothallic fungus closely related to the Cryptococcus pathogenic species complex.</title>
        <authorList>
            <person name="Passer A.R."/>
            <person name="Clancey S.A."/>
            <person name="Shea T."/>
            <person name="David-Palma M."/>
            <person name="Averette A.F."/>
            <person name="Boekhout T."/>
            <person name="Porcel B.M."/>
            <person name="Nowrousian M."/>
            <person name="Cuomo C.A."/>
            <person name="Sun S."/>
            <person name="Heitman J."/>
            <person name="Coelho M.A."/>
        </authorList>
    </citation>
    <scope>NUCLEOTIDE SEQUENCE</scope>
    <source>
        <strain evidence="3">CBS 7841</strain>
    </source>
</reference>
<feature type="region of interest" description="Disordered" evidence="1">
    <location>
        <begin position="28"/>
        <end position="68"/>
    </location>
</feature>
<protein>
    <submittedName>
        <fullName evidence="3">Uncharacterized protein</fullName>
    </submittedName>
</protein>
<evidence type="ECO:0000313" key="4">
    <source>
        <dbReference type="Proteomes" id="UP000094043"/>
    </source>
</evidence>
<feature type="chain" id="PRO_5042610275" evidence="2">
    <location>
        <begin position="21"/>
        <end position="245"/>
    </location>
</feature>
<proteinExistence type="predicted"/>
<dbReference type="KEGG" id="cdep:91088072"/>
<feature type="compositionally biased region" description="Low complexity" evidence="1">
    <location>
        <begin position="28"/>
        <end position="52"/>
    </location>
</feature>
<dbReference type="GeneID" id="91088072"/>